<gene>
    <name evidence="5" type="ORF">LX64_03968</name>
</gene>
<dbReference type="Pfam" id="PF13365">
    <property type="entry name" value="Trypsin_2"/>
    <property type="match status" value="1"/>
</dbReference>
<proteinExistence type="inferred from homology"/>
<keyword evidence="2" id="KW-0645">Protease</keyword>
<dbReference type="GO" id="GO:0004252">
    <property type="term" value="F:serine-type endopeptidase activity"/>
    <property type="evidence" value="ECO:0007669"/>
    <property type="project" value="InterPro"/>
</dbReference>
<protein>
    <submittedName>
        <fullName evidence="5">Trypsin-like peptidase</fullName>
    </submittedName>
</protein>
<feature type="transmembrane region" description="Helical" evidence="4">
    <location>
        <begin position="98"/>
        <end position="119"/>
    </location>
</feature>
<evidence type="ECO:0000313" key="5">
    <source>
        <dbReference type="EMBL" id="RAJ00266.1"/>
    </source>
</evidence>
<keyword evidence="3" id="KW-0378">Hydrolase</keyword>
<dbReference type="GO" id="GO:0006508">
    <property type="term" value="P:proteolysis"/>
    <property type="evidence" value="ECO:0007669"/>
    <property type="project" value="UniProtKB-KW"/>
</dbReference>
<name>A0A327Q6R9_9BACT</name>
<comment type="caution">
    <text evidence="5">The sequence shown here is derived from an EMBL/GenBank/DDBJ whole genome shotgun (WGS) entry which is preliminary data.</text>
</comment>
<dbReference type="InterPro" id="IPR051201">
    <property type="entry name" value="Chloro_Bact_Ser_Proteases"/>
</dbReference>
<evidence type="ECO:0000256" key="3">
    <source>
        <dbReference type="ARBA" id="ARBA00022801"/>
    </source>
</evidence>
<evidence type="ECO:0000256" key="1">
    <source>
        <dbReference type="ARBA" id="ARBA00010541"/>
    </source>
</evidence>
<keyword evidence="4" id="KW-0812">Transmembrane</keyword>
<keyword evidence="4" id="KW-0472">Membrane</keyword>
<keyword evidence="4" id="KW-1133">Transmembrane helix</keyword>
<comment type="similarity">
    <text evidence="1">Belongs to the peptidase S1C family.</text>
</comment>
<evidence type="ECO:0000256" key="2">
    <source>
        <dbReference type="ARBA" id="ARBA00022670"/>
    </source>
</evidence>
<dbReference type="PANTHER" id="PTHR43343:SF3">
    <property type="entry name" value="PROTEASE DO-LIKE 8, CHLOROPLASTIC"/>
    <property type="match status" value="1"/>
</dbReference>
<dbReference type="SUPFAM" id="SSF50494">
    <property type="entry name" value="Trypsin-like serine proteases"/>
    <property type="match status" value="1"/>
</dbReference>
<dbReference type="Gene3D" id="2.40.10.10">
    <property type="entry name" value="Trypsin-like serine proteases"/>
    <property type="match status" value="2"/>
</dbReference>
<accession>A0A327Q6R9</accession>
<organism evidence="5 6">
    <name type="scientific">Chitinophaga skermanii</name>
    <dbReference type="NCBI Taxonomy" id="331697"/>
    <lineage>
        <taxon>Bacteria</taxon>
        <taxon>Pseudomonadati</taxon>
        <taxon>Bacteroidota</taxon>
        <taxon>Chitinophagia</taxon>
        <taxon>Chitinophagales</taxon>
        <taxon>Chitinophagaceae</taxon>
        <taxon>Chitinophaga</taxon>
    </lineage>
</organism>
<keyword evidence="6" id="KW-1185">Reference proteome</keyword>
<dbReference type="InterPro" id="IPR043504">
    <property type="entry name" value="Peptidase_S1_PA_chymotrypsin"/>
</dbReference>
<evidence type="ECO:0000256" key="4">
    <source>
        <dbReference type="SAM" id="Phobius"/>
    </source>
</evidence>
<dbReference type="Proteomes" id="UP000249547">
    <property type="component" value="Unassembled WGS sequence"/>
</dbReference>
<dbReference type="PRINTS" id="PR00834">
    <property type="entry name" value="PROTEASES2C"/>
</dbReference>
<dbReference type="InterPro" id="IPR001940">
    <property type="entry name" value="Peptidase_S1C"/>
</dbReference>
<dbReference type="InterPro" id="IPR009003">
    <property type="entry name" value="Peptidase_S1_PA"/>
</dbReference>
<evidence type="ECO:0000313" key="6">
    <source>
        <dbReference type="Proteomes" id="UP000249547"/>
    </source>
</evidence>
<dbReference type="PANTHER" id="PTHR43343">
    <property type="entry name" value="PEPTIDASE S12"/>
    <property type="match status" value="1"/>
</dbReference>
<reference evidence="5 6" key="1">
    <citation type="submission" date="2018-06" db="EMBL/GenBank/DDBJ databases">
        <title>Genomic Encyclopedia of Archaeal and Bacterial Type Strains, Phase II (KMG-II): from individual species to whole genera.</title>
        <authorList>
            <person name="Goeker M."/>
        </authorList>
    </citation>
    <scope>NUCLEOTIDE SEQUENCE [LARGE SCALE GENOMIC DNA]</scope>
    <source>
        <strain evidence="5 6">DSM 23857</strain>
    </source>
</reference>
<dbReference type="RefSeq" id="WP_111599393.1">
    <property type="nucleotide sequence ID" value="NZ_QLLL01000008.1"/>
</dbReference>
<dbReference type="EMBL" id="QLLL01000008">
    <property type="protein sequence ID" value="RAJ00266.1"/>
    <property type="molecule type" value="Genomic_DNA"/>
</dbReference>
<dbReference type="AlphaFoldDB" id="A0A327Q6R9"/>
<sequence length="367" mass="41017">MNELHLIQEIDRYLNGEMSAAERAAFESLRSTNPEIDQQVVSHQVLLQQFSAHGNRKMLMHKMDKIHAGLDVTAMKEDIQPQEAVKTPTIFSIRRKTLLNLTAAACIALFTSLTTIYFMQDASHKSTVAQFEGVKRELTNIQNSQKQLITNINDRNKKGPVNPGQFGGTCFAITRNGYMITNYHVVAGADSIYIQNTKGESFKAVSIFEDVTSDLAIIRVVDSSFKNHPLPYTLKPEKVNVGEDVFTMGFPRDEIVYGKGYISAQTGFNGDTSSYQVNIPVYPGNSGAPLMDNKGNIIGIVTGKQTASDGIAFAVKSINLKRVFDELPKDKFSRKDLKQKNTLDGLDRKDQIKKLEDFVYMVKVYNQ</sequence>